<reference evidence="1 2" key="1">
    <citation type="journal article" date="2022" name="bioRxiv">
        <title>The genome of the oomycete Peronosclerospora sorghi, a cosmopolitan pathogen of maize and sorghum, is inflated with dispersed pseudogenes.</title>
        <authorList>
            <person name="Fletcher K."/>
            <person name="Martin F."/>
            <person name="Isakeit T."/>
            <person name="Cavanaugh K."/>
            <person name="Magill C."/>
            <person name="Michelmore R."/>
        </authorList>
    </citation>
    <scope>NUCLEOTIDE SEQUENCE [LARGE SCALE GENOMIC DNA]</scope>
    <source>
        <strain evidence="1">P6</strain>
    </source>
</reference>
<gene>
    <name evidence="1" type="ORF">PsorP6_015794</name>
</gene>
<dbReference type="Proteomes" id="UP001163321">
    <property type="component" value="Chromosome 10"/>
</dbReference>
<sequence>MAQPAAARRAAAAADQRVESVPSTSSVAPCLEAKTQAHPLHPFVPSTHEHKLPNASDKRIQVSTSPHAAASTAAIAREKVPTIAGQQAADAESSGRAEEEARRRHFALAPPHMEPSQALPPSTPCPAPFRTRSPSVAGRSTTSHDLEQRRHEHLAKLQHTVQRHAALAAHAVQQQSTDEWLRTKWFLETEQRRRVQEPHVDKGKRVTTATATSIADSLLAQQQQVLRQQQMLREMLQKQHHHQQAQRQLQRQLQQGGDPTSPSVPTTMVSTPPASLTTPATPTSDAVKKKLVRNAFAMEMEALARICLRVANARTEGEMRPALEKLTTWLHACTDLALLQLAQRDYRDALARRRPMLMQQERWPLDLQVKAEYITQKMMHMLGTLLLREKSQAVEHHAALKAGAAAAAGPTPCTSSHAAGAVATTGSSPTSLVALVPRKRTMAAIEREYTDVKAQLQAKQVETNQRAKAKREAAKVDAAHAGSTLTSHDTMTAATMVATRPWQVDHVVAVKQPRLEATGLASPLRAARGSQPAAAPLSPRLAQQLYDVDLTLRTSSEPEDKMYLPSKMVAKLMSRALPETQEETHTSNKMKTLVRTLAARDEPVQISDDAVTFMQECVTEFLLYVTSEARDLAVLQNRRTKKGVGLSLTGAHVVESLTTLGFSSHARVLATYHDKVKASQDAAAQRKLARKKRMQEQAGRRAAEDIATTPNERMAMLRAAPSLRLGPVGPATTDIVRAHAATIAVSAPTATLGTPRTNSQ</sequence>
<organism evidence="1 2">
    <name type="scientific">Peronosclerospora sorghi</name>
    <dbReference type="NCBI Taxonomy" id="230839"/>
    <lineage>
        <taxon>Eukaryota</taxon>
        <taxon>Sar</taxon>
        <taxon>Stramenopiles</taxon>
        <taxon>Oomycota</taxon>
        <taxon>Peronosporomycetes</taxon>
        <taxon>Peronosporales</taxon>
        <taxon>Peronosporaceae</taxon>
        <taxon>Peronosclerospora</taxon>
    </lineage>
</organism>
<proteinExistence type="predicted"/>
<name>A0ACC0WQI8_9STRA</name>
<comment type="caution">
    <text evidence="1">The sequence shown here is derived from an EMBL/GenBank/DDBJ whole genome shotgun (WGS) entry which is preliminary data.</text>
</comment>
<evidence type="ECO:0000313" key="1">
    <source>
        <dbReference type="EMBL" id="KAI9920163.1"/>
    </source>
</evidence>
<protein>
    <submittedName>
        <fullName evidence="1">Uncharacterized protein</fullName>
    </submittedName>
</protein>
<dbReference type="EMBL" id="CM047589">
    <property type="protein sequence ID" value="KAI9920163.1"/>
    <property type="molecule type" value="Genomic_DNA"/>
</dbReference>
<accession>A0ACC0WQI8</accession>
<evidence type="ECO:0000313" key="2">
    <source>
        <dbReference type="Proteomes" id="UP001163321"/>
    </source>
</evidence>
<keyword evidence="2" id="KW-1185">Reference proteome</keyword>